<proteinExistence type="predicted"/>
<sequence length="149" mass="16552">MAEFLGKLPSNAVLDMSGKDSNKIYTFDAPGANLIINGDASNVSFLNGYTAGFVIANGAAPITIGYTDLYKYSQLPKEGTGEYTSNDTIIDFRGVDMEVDYPVNKFMLAEQTKVLYIENVEKENSLKNKIKDSLWFVDTYYSDNKDPNI</sequence>
<evidence type="ECO:0000313" key="2">
    <source>
        <dbReference type="Proteomes" id="UP000823914"/>
    </source>
</evidence>
<comment type="caution">
    <text evidence="1">The sequence shown here is derived from an EMBL/GenBank/DDBJ whole genome shotgun (WGS) entry which is preliminary data.</text>
</comment>
<protein>
    <submittedName>
        <fullName evidence="1">Uncharacterized protein</fullName>
    </submittedName>
</protein>
<dbReference type="AlphaFoldDB" id="A0A9E2NY06"/>
<dbReference type="Proteomes" id="UP000823914">
    <property type="component" value="Unassembled WGS sequence"/>
</dbReference>
<dbReference type="EMBL" id="JAHLFV010000019">
    <property type="protein sequence ID" value="MBU3849107.1"/>
    <property type="molecule type" value="Genomic_DNA"/>
</dbReference>
<gene>
    <name evidence="1" type="ORF">IAA16_00905</name>
</gene>
<name>A0A9E2NY06_9SPIR</name>
<evidence type="ECO:0000313" key="1">
    <source>
        <dbReference type="EMBL" id="MBU3849107.1"/>
    </source>
</evidence>
<accession>A0A9E2NY06</accession>
<organism evidence="1 2">
    <name type="scientific">Candidatus Treponema excrementipullorum</name>
    <dbReference type="NCBI Taxonomy" id="2838768"/>
    <lineage>
        <taxon>Bacteria</taxon>
        <taxon>Pseudomonadati</taxon>
        <taxon>Spirochaetota</taxon>
        <taxon>Spirochaetia</taxon>
        <taxon>Spirochaetales</taxon>
        <taxon>Treponemataceae</taxon>
        <taxon>Treponema</taxon>
    </lineage>
</organism>
<reference evidence="1" key="1">
    <citation type="journal article" date="2021" name="PeerJ">
        <title>Extensive microbial diversity within the chicken gut microbiome revealed by metagenomics and culture.</title>
        <authorList>
            <person name="Gilroy R."/>
            <person name="Ravi A."/>
            <person name="Getino M."/>
            <person name="Pursley I."/>
            <person name="Horton D.L."/>
            <person name="Alikhan N.F."/>
            <person name="Baker D."/>
            <person name="Gharbi K."/>
            <person name="Hall N."/>
            <person name="Watson M."/>
            <person name="Adriaenssens E.M."/>
            <person name="Foster-Nyarko E."/>
            <person name="Jarju S."/>
            <person name="Secka A."/>
            <person name="Antonio M."/>
            <person name="Oren A."/>
            <person name="Chaudhuri R.R."/>
            <person name="La Ragione R."/>
            <person name="Hildebrand F."/>
            <person name="Pallen M.J."/>
        </authorList>
    </citation>
    <scope>NUCLEOTIDE SEQUENCE</scope>
    <source>
        <strain evidence="1">Gambia15-2214</strain>
    </source>
</reference>
<reference evidence="1" key="2">
    <citation type="submission" date="2021-04" db="EMBL/GenBank/DDBJ databases">
        <authorList>
            <person name="Gilroy R."/>
        </authorList>
    </citation>
    <scope>NUCLEOTIDE SEQUENCE</scope>
    <source>
        <strain evidence="1">Gambia15-2214</strain>
    </source>
</reference>